<evidence type="ECO:0000256" key="3">
    <source>
        <dbReference type="ARBA" id="ARBA00018111"/>
    </source>
</evidence>
<dbReference type="AlphaFoldDB" id="A0AAJ2HMF7"/>
<dbReference type="Pfam" id="PF02631">
    <property type="entry name" value="RecX_HTH2"/>
    <property type="match status" value="1"/>
</dbReference>
<feature type="domain" description="RecX third three-helical" evidence="7">
    <location>
        <begin position="159"/>
        <end position="202"/>
    </location>
</feature>
<accession>A0AAJ2HMF7</accession>
<evidence type="ECO:0000259" key="7">
    <source>
        <dbReference type="Pfam" id="PF21981"/>
    </source>
</evidence>
<comment type="similarity">
    <text evidence="2 5">Belongs to the RecX family.</text>
</comment>
<evidence type="ECO:0000256" key="5">
    <source>
        <dbReference type="HAMAP-Rule" id="MF_01114"/>
    </source>
</evidence>
<evidence type="ECO:0000313" key="9">
    <source>
        <dbReference type="Proteomes" id="UP001183582"/>
    </source>
</evidence>
<dbReference type="Proteomes" id="UP001183582">
    <property type="component" value="Unassembled WGS sequence"/>
</dbReference>
<evidence type="ECO:0000313" key="8">
    <source>
        <dbReference type="EMBL" id="MDS0246741.1"/>
    </source>
</evidence>
<dbReference type="GO" id="GO:0005737">
    <property type="term" value="C:cytoplasm"/>
    <property type="evidence" value="ECO:0007669"/>
    <property type="project" value="UniProtKB-SubCell"/>
</dbReference>
<organism evidence="8 9">
    <name type="scientific">Microbacterium aurantiacum</name>
    <dbReference type="NCBI Taxonomy" id="162393"/>
    <lineage>
        <taxon>Bacteria</taxon>
        <taxon>Bacillati</taxon>
        <taxon>Actinomycetota</taxon>
        <taxon>Actinomycetes</taxon>
        <taxon>Micrococcales</taxon>
        <taxon>Microbacteriaceae</taxon>
        <taxon>Microbacterium</taxon>
    </lineage>
</organism>
<name>A0AAJ2HMF7_9MICO</name>
<dbReference type="HAMAP" id="MF_01114">
    <property type="entry name" value="RecX"/>
    <property type="match status" value="1"/>
</dbReference>
<comment type="subcellular location">
    <subcellularLocation>
        <location evidence="1 5">Cytoplasm</location>
    </subcellularLocation>
</comment>
<evidence type="ECO:0000256" key="1">
    <source>
        <dbReference type="ARBA" id="ARBA00004496"/>
    </source>
</evidence>
<reference evidence="8 9" key="1">
    <citation type="submission" date="2021-06" db="EMBL/GenBank/DDBJ databases">
        <title>Genome-based taxonomic framework of Microbacterium strains isolated from marine environment, the description of four new species and reclassification of four preexisting species.</title>
        <authorList>
            <person name="Lee S.D."/>
            <person name="Kim S.-M."/>
            <person name="Byeon Y.-S."/>
            <person name="Yang H.L."/>
            <person name="Kim I.S."/>
        </authorList>
    </citation>
    <scope>NUCLEOTIDE SEQUENCE [LARGE SCALE GENOMIC DNA]</scope>
    <source>
        <strain evidence="8 9">KACC 20514</strain>
    </source>
</reference>
<gene>
    <name evidence="5" type="primary">recX</name>
    <name evidence="8" type="ORF">KZC50_14170</name>
</gene>
<dbReference type="Pfam" id="PF21981">
    <property type="entry name" value="RecX_HTH3"/>
    <property type="match status" value="1"/>
</dbReference>
<evidence type="ECO:0000256" key="2">
    <source>
        <dbReference type="ARBA" id="ARBA00009695"/>
    </source>
</evidence>
<dbReference type="PANTHER" id="PTHR33602">
    <property type="entry name" value="REGULATORY PROTEIN RECX FAMILY PROTEIN"/>
    <property type="match status" value="1"/>
</dbReference>
<feature type="domain" description="RecX second three-helical" evidence="6">
    <location>
        <begin position="112"/>
        <end position="153"/>
    </location>
</feature>
<dbReference type="InterPro" id="IPR053925">
    <property type="entry name" value="RecX_HTH_3rd"/>
</dbReference>
<dbReference type="RefSeq" id="WP_310892103.1">
    <property type="nucleotide sequence ID" value="NZ_BAAAGR010000007.1"/>
</dbReference>
<comment type="caution">
    <text evidence="8">The sequence shown here is derived from an EMBL/GenBank/DDBJ whole genome shotgun (WGS) entry which is preliminary data.</text>
</comment>
<comment type="function">
    <text evidence="5">Modulates RecA activity.</text>
</comment>
<evidence type="ECO:0000259" key="6">
    <source>
        <dbReference type="Pfam" id="PF02631"/>
    </source>
</evidence>
<dbReference type="InterPro" id="IPR053924">
    <property type="entry name" value="RecX_HTH_2nd"/>
</dbReference>
<protein>
    <recommendedName>
        <fullName evidence="3 5">Regulatory protein RecX</fullName>
    </recommendedName>
</protein>
<dbReference type="InterPro" id="IPR003783">
    <property type="entry name" value="Regulatory_RecX"/>
</dbReference>
<dbReference type="PANTHER" id="PTHR33602:SF1">
    <property type="entry name" value="REGULATORY PROTEIN RECX FAMILY PROTEIN"/>
    <property type="match status" value="1"/>
</dbReference>
<evidence type="ECO:0000256" key="4">
    <source>
        <dbReference type="ARBA" id="ARBA00022490"/>
    </source>
</evidence>
<dbReference type="GeneID" id="301459403"/>
<dbReference type="Gene3D" id="1.10.10.10">
    <property type="entry name" value="Winged helix-like DNA-binding domain superfamily/Winged helix DNA-binding domain"/>
    <property type="match status" value="2"/>
</dbReference>
<dbReference type="GO" id="GO:0006282">
    <property type="term" value="P:regulation of DNA repair"/>
    <property type="evidence" value="ECO:0007669"/>
    <property type="project" value="UniProtKB-UniRule"/>
</dbReference>
<proteinExistence type="inferred from homology"/>
<keyword evidence="4 5" id="KW-0963">Cytoplasm</keyword>
<dbReference type="EMBL" id="JAHWXH010000004">
    <property type="protein sequence ID" value="MDS0246741.1"/>
    <property type="molecule type" value="Genomic_DNA"/>
</dbReference>
<dbReference type="InterPro" id="IPR036388">
    <property type="entry name" value="WH-like_DNA-bd_sf"/>
</dbReference>
<sequence>MTEQPHSGAGSAAEPADLAPVISLFGHRERTADDVASAQETPSWHPAWVADPLERAEDDDEAVEAAERALIKRLRARQLSCREARGFLSEQEIAGDAIDRIMDVCVARGYLDDMRLAEQILHVGLDRKKQGRRAISQAMTARGLPRDVVDEAMAVLDEDDELERAHEFARTKARSLQNVERDAALRRLMGQLARRGFSGAVVGTAARVALDELASPQKVRFLES</sequence>